<evidence type="ECO:0000313" key="8">
    <source>
        <dbReference type="WBParaSite" id="PSAMB.scaffold1598size29538.g13943.t1"/>
    </source>
</evidence>
<dbReference type="SUPFAM" id="SSF81321">
    <property type="entry name" value="Family A G protein-coupled receptor-like"/>
    <property type="match status" value="1"/>
</dbReference>
<dbReference type="GO" id="GO:0016020">
    <property type="term" value="C:membrane"/>
    <property type="evidence" value="ECO:0007669"/>
    <property type="project" value="UniProtKB-SubCell"/>
</dbReference>
<dbReference type="InterPro" id="IPR017452">
    <property type="entry name" value="GPCR_Rhodpsn_7TM"/>
</dbReference>
<dbReference type="Proteomes" id="UP000887566">
    <property type="component" value="Unplaced"/>
</dbReference>
<evidence type="ECO:0000256" key="4">
    <source>
        <dbReference type="ARBA" id="ARBA00023136"/>
    </source>
</evidence>
<comment type="subcellular location">
    <subcellularLocation>
        <location evidence="1">Membrane</location>
    </subcellularLocation>
</comment>
<feature type="transmembrane region" description="Helical" evidence="5">
    <location>
        <begin position="62"/>
        <end position="88"/>
    </location>
</feature>
<feature type="transmembrane region" description="Helical" evidence="5">
    <location>
        <begin position="25"/>
        <end position="50"/>
    </location>
</feature>
<evidence type="ECO:0000256" key="1">
    <source>
        <dbReference type="ARBA" id="ARBA00004370"/>
    </source>
</evidence>
<organism evidence="7 8">
    <name type="scientific">Plectus sambesii</name>
    <dbReference type="NCBI Taxonomy" id="2011161"/>
    <lineage>
        <taxon>Eukaryota</taxon>
        <taxon>Metazoa</taxon>
        <taxon>Ecdysozoa</taxon>
        <taxon>Nematoda</taxon>
        <taxon>Chromadorea</taxon>
        <taxon>Plectida</taxon>
        <taxon>Plectina</taxon>
        <taxon>Plectoidea</taxon>
        <taxon>Plectidae</taxon>
        <taxon>Plectus</taxon>
    </lineage>
</organism>
<evidence type="ECO:0000313" key="7">
    <source>
        <dbReference type="Proteomes" id="UP000887566"/>
    </source>
</evidence>
<keyword evidence="4 5" id="KW-0472">Membrane</keyword>
<feature type="transmembrane region" description="Helical" evidence="5">
    <location>
        <begin position="220"/>
        <end position="243"/>
    </location>
</feature>
<proteinExistence type="predicted"/>
<protein>
    <submittedName>
        <fullName evidence="8">G-protein coupled receptors family 1 profile domain-containing protein</fullName>
    </submittedName>
</protein>
<evidence type="ECO:0000256" key="2">
    <source>
        <dbReference type="ARBA" id="ARBA00022692"/>
    </source>
</evidence>
<name>A0A914V6C9_9BILA</name>
<evidence type="ECO:0000259" key="6">
    <source>
        <dbReference type="PROSITE" id="PS50262"/>
    </source>
</evidence>
<feature type="domain" description="G-protein coupled receptors family 1 profile" evidence="6">
    <location>
        <begin position="42"/>
        <end position="335"/>
    </location>
</feature>
<dbReference type="PANTHER" id="PTHR46895">
    <property type="entry name" value="PROTEIN CBG20548-RELATED"/>
    <property type="match status" value="1"/>
</dbReference>
<keyword evidence="7" id="KW-1185">Reference proteome</keyword>
<evidence type="ECO:0000256" key="5">
    <source>
        <dbReference type="SAM" id="Phobius"/>
    </source>
</evidence>
<dbReference type="Gene3D" id="1.20.1070.10">
    <property type="entry name" value="Rhodopsin 7-helix transmembrane proteins"/>
    <property type="match status" value="1"/>
</dbReference>
<evidence type="ECO:0000256" key="3">
    <source>
        <dbReference type="ARBA" id="ARBA00022989"/>
    </source>
</evidence>
<keyword evidence="3 5" id="KW-1133">Transmembrane helix</keyword>
<feature type="transmembrane region" description="Helical" evidence="5">
    <location>
        <begin position="310"/>
        <end position="334"/>
    </location>
</feature>
<dbReference type="PROSITE" id="PS50262">
    <property type="entry name" value="G_PROTEIN_RECEP_F1_2"/>
    <property type="match status" value="1"/>
</dbReference>
<accession>A0A914V6C9</accession>
<sequence>MNNTLNATACSEDLRLSFASTRLEFILMGWIFPAQFCIGVLGSIINLSVLLSKNMRNRANDLLSGIAFADIGYLLCLLPQSLAIHEFFATSVFFRTVYFASKMHLNGLINWFLAMAMWLIFAVTIERLHGIRSPLRSRMYWNRQTMVMLFLVVITATGLLTAYHHFAFDCSTFVRMACDRAKQILIHVCVDVTKAWPHNSSNLTNPHSVFFKNLIRFSSVFSAFIVGVIPITAVACLNIALIYQLHKRKAQPLIRGESKWRRDVTLLLRQERRITVIVVTIVTSYTLTQGLPAIVYLWQLFNQDTRIETIFFLNNITCLCNSLMITGKASNLFLYCMCSKNFRNEILLMLQKLLPRNIVRKLPRRYLPVVTIESDAEDIRLTSVRRQTASDYR</sequence>
<keyword evidence="2 5" id="KW-0812">Transmembrane</keyword>
<feature type="transmembrane region" description="Helical" evidence="5">
    <location>
        <begin position="274"/>
        <end position="298"/>
    </location>
</feature>
<dbReference type="WBParaSite" id="PSAMB.scaffold1598size29538.g13943.t1">
    <property type="protein sequence ID" value="PSAMB.scaffold1598size29538.g13943.t1"/>
    <property type="gene ID" value="PSAMB.scaffold1598size29538.g13943"/>
</dbReference>
<feature type="transmembrane region" description="Helical" evidence="5">
    <location>
        <begin position="146"/>
        <end position="166"/>
    </location>
</feature>
<feature type="transmembrane region" description="Helical" evidence="5">
    <location>
        <begin position="108"/>
        <end position="125"/>
    </location>
</feature>
<dbReference type="AlphaFoldDB" id="A0A914V6C9"/>
<dbReference type="CDD" id="cd14978">
    <property type="entry name" value="7tmA_FMRFamide_R-like"/>
    <property type="match status" value="1"/>
</dbReference>
<reference evidence="8" key="1">
    <citation type="submission" date="2022-11" db="UniProtKB">
        <authorList>
            <consortium name="WormBaseParasite"/>
        </authorList>
    </citation>
    <scope>IDENTIFICATION</scope>
</reference>